<dbReference type="SMART" id="SM00342">
    <property type="entry name" value="HTH_ARAC"/>
    <property type="match status" value="1"/>
</dbReference>
<dbReference type="InterPro" id="IPR032783">
    <property type="entry name" value="AraC_lig"/>
</dbReference>
<proteinExistence type="predicted"/>
<sequence length="342" mass="37324">MLMPEPQTGHDRGTADPDRNTALAAALDRLSLEGAIFFRSEFTECWAYRSLTPEGMAETLHPGARRLIIFHIVAAGRCWVSPHGGERRWADRGDVIVLPYGDQHEMGGLQEAEVVPIETLFEPPPWDSLPIVRHGEGGDRTDIVCGYLHSGDPLFDPGLRAFPPVFVVRPPEGPMAQWVRSSIDYAVAVSENSLPTGSIPTQLPELLLVEAVRLHLASAPAADNGWIAAIRDPVLAPALAQLHAHPGHKWTVAELASSAAVSRSLLDERFRKVLGRSPIRYLTDWRMHLATGLLATTDHGVAVIARRVGYDAEEAFSRAFKRATGSSPGTWRAAKTAVAREL</sequence>
<dbReference type="GO" id="GO:0043565">
    <property type="term" value="F:sequence-specific DNA binding"/>
    <property type="evidence" value="ECO:0007669"/>
    <property type="project" value="InterPro"/>
</dbReference>
<dbReference type="Pfam" id="PF12852">
    <property type="entry name" value="Cupin_6"/>
    <property type="match status" value="1"/>
</dbReference>
<name>A0A316HJ40_9PSEU</name>
<dbReference type="PANTHER" id="PTHR11019">
    <property type="entry name" value="HTH-TYPE TRANSCRIPTIONAL REGULATOR NIMR"/>
    <property type="match status" value="1"/>
</dbReference>
<dbReference type="AlphaFoldDB" id="A0A316HJ40"/>
<accession>A0A316HJ40</accession>
<dbReference type="InterPro" id="IPR018060">
    <property type="entry name" value="HTH_AraC"/>
</dbReference>
<evidence type="ECO:0000313" key="6">
    <source>
        <dbReference type="Proteomes" id="UP000246005"/>
    </source>
</evidence>
<evidence type="ECO:0000313" key="5">
    <source>
        <dbReference type="EMBL" id="PWK81248.1"/>
    </source>
</evidence>
<dbReference type="PROSITE" id="PS00041">
    <property type="entry name" value="HTH_ARAC_FAMILY_1"/>
    <property type="match status" value="1"/>
</dbReference>
<comment type="caution">
    <text evidence="5">The sequence shown here is derived from an EMBL/GenBank/DDBJ whole genome shotgun (WGS) entry which is preliminary data.</text>
</comment>
<dbReference type="PANTHER" id="PTHR11019:SF159">
    <property type="entry name" value="TRANSCRIPTIONAL REGULATOR-RELATED"/>
    <property type="match status" value="1"/>
</dbReference>
<dbReference type="Proteomes" id="UP000246005">
    <property type="component" value="Unassembled WGS sequence"/>
</dbReference>
<evidence type="ECO:0000256" key="1">
    <source>
        <dbReference type="ARBA" id="ARBA00023015"/>
    </source>
</evidence>
<organism evidence="5 6">
    <name type="scientific">Lentzea atacamensis</name>
    <dbReference type="NCBI Taxonomy" id="531938"/>
    <lineage>
        <taxon>Bacteria</taxon>
        <taxon>Bacillati</taxon>
        <taxon>Actinomycetota</taxon>
        <taxon>Actinomycetes</taxon>
        <taxon>Pseudonocardiales</taxon>
        <taxon>Pseudonocardiaceae</taxon>
        <taxon>Lentzea</taxon>
    </lineage>
</organism>
<dbReference type="PROSITE" id="PS01124">
    <property type="entry name" value="HTH_ARAC_FAMILY_2"/>
    <property type="match status" value="1"/>
</dbReference>
<evidence type="ECO:0000259" key="4">
    <source>
        <dbReference type="PROSITE" id="PS01124"/>
    </source>
</evidence>
<keyword evidence="1" id="KW-0805">Transcription regulation</keyword>
<dbReference type="SUPFAM" id="SSF46689">
    <property type="entry name" value="Homeodomain-like"/>
    <property type="match status" value="2"/>
</dbReference>
<keyword evidence="3" id="KW-0804">Transcription</keyword>
<reference evidence="5 6" key="1">
    <citation type="submission" date="2018-05" db="EMBL/GenBank/DDBJ databases">
        <title>Genomic Encyclopedia of Type Strains, Phase IV (KMG-IV): sequencing the most valuable type-strain genomes for metagenomic binning, comparative biology and taxonomic classification.</title>
        <authorList>
            <person name="Goeker M."/>
        </authorList>
    </citation>
    <scope>NUCLEOTIDE SEQUENCE [LARGE SCALE GENOMIC DNA]</scope>
    <source>
        <strain evidence="5 6">DSM 45480</strain>
    </source>
</reference>
<keyword evidence="2" id="KW-0238">DNA-binding</keyword>
<dbReference type="GO" id="GO:0003700">
    <property type="term" value="F:DNA-binding transcription factor activity"/>
    <property type="evidence" value="ECO:0007669"/>
    <property type="project" value="InterPro"/>
</dbReference>
<dbReference type="InterPro" id="IPR009057">
    <property type="entry name" value="Homeodomain-like_sf"/>
</dbReference>
<gene>
    <name evidence="5" type="ORF">C8D88_11816</name>
</gene>
<dbReference type="Gene3D" id="1.10.10.60">
    <property type="entry name" value="Homeodomain-like"/>
    <property type="match status" value="1"/>
</dbReference>
<dbReference type="EMBL" id="QGHB01000018">
    <property type="protein sequence ID" value="PWK81248.1"/>
    <property type="molecule type" value="Genomic_DNA"/>
</dbReference>
<dbReference type="InterPro" id="IPR018062">
    <property type="entry name" value="HTH_AraC-typ_CS"/>
</dbReference>
<protein>
    <submittedName>
        <fullName evidence="5">AraC family transcriptional regulator</fullName>
    </submittedName>
</protein>
<evidence type="ECO:0000256" key="2">
    <source>
        <dbReference type="ARBA" id="ARBA00023125"/>
    </source>
</evidence>
<dbReference type="Pfam" id="PF12833">
    <property type="entry name" value="HTH_18"/>
    <property type="match status" value="1"/>
</dbReference>
<evidence type="ECO:0000256" key="3">
    <source>
        <dbReference type="ARBA" id="ARBA00023163"/>
    </source>
</evidence>
<feature type="domain" description="HTH araC/xylS-type" evidence="4">
    <location>
        <begin position="236"/>
        <end position="334"/>
    </location>
</feature>